<dbReference type="EMBL" id="BAAAYX010000004">
    <property type="protein sequence ID" value="GAA3701549.1"/>
    <property type="molecule type" value="Genomic_DNA"/>
</dbReference>
<accession>A0ABP7D709</accession>
<evidence type="ECO:0000313" key="4">
    <source>
        <dbReference type="Proteomes" id="UP001500051"/>
    </source>
</evidence>
<dbReference type="RefSeq" id="WP_344811989.1">
    <property type="nucleotide sequence ID" value="NZ_BAAAYX010000004.1"/>
</dbReference>
<protein>
    <recommendedName>
        <fullName evidence="2">Activator of Hsp90 ATPase homologue 1/2-like C-terminal domain-containing protein</fullName>
    </recommendedName>
</protein>
<dbReference type="Pfam" id="PF08327">
    <property type="entry name" value="AHSA1"/>
    <property type="match status" value="1"/>
</dbReference>
<reference evidence="4" key="1">
    <citation type="journal article" date="2019" name="Int. J. Syst. Evol. Microbiol.">
        <title>The Global Catalogue of Microorganisms (GCM) 10K type strain sequencing project: providing services to taxonomists for standard genome sequencing and annotation.</title>
        <authorList>
            <consortium name="The Broad Institute Genomics Platform"/>
            <consortium name="The Broad Institute Genome Sequencing Center for Infectious Disease"/>
            <person name="Wu L."/>
            <person name="Ma J."/>
        </authorList>
    </citation>
    <scope>NUCLEOTIDE SEQUENCE [LARGE SCALE GENOMIC DNA]</scope>
    <source>
        <strain evidence="4">JCM 16548</strain>
    </source>
</reference>
<feature type="domain" description="Activator of Hsp90 ATPase homologue 1/2-like C-terminal" evidence="2">
    <location>
        <begin position="28"/>
        <end position="140"/>
    </location>
</feature>
<gene>
    <name evidence="3" type="ORF">GCM10022204_17980</name>
</gene>
<dbReference type="CDD" id="cd08899">
    <property type="entry name" value="SRPBCC_CalC_Aha1-like_6"/>
    <property type="match status" value="1"/>
</dbReference>
<organism evidence="3 4">
    <name type="scientific">Microlunatus aurantiacus</name>
    <dbReference type="NCBI Taxonomy" id="446786"/>
    <lineage>
        <taxon>Bacteria</taxon>
        <taxon>Bacillati</taxon>
        <taxon>Actinomycetota</taxon>
        <taxon>Actinomycetes</taxon>
        <taxon>Propionibacteriales</taxon>
        <taxon>Propionibacteriaceae</taxon>
        <taxon>Microlunatus</taxon>
    </lineage>
</organism>
<keyword evidence="4" id="KW-1185">Reference proteome</keyword>
<evidence type="ECO:0000313" key="3">
    <source>
        <dbReference type="EMBL" id="GAA3701549.1"/>
    </source>
</evidence>
<dbReference type="InterPro" id="IPR013538">
    <property type="entry name" value="ASHA1/2-like_C"/>
</dbReference>
<evidence type="ECO:0000256" key="1">
    <source>
        <dbReference type="ARBA" id="ARBA00006817"/>
    </source>
</evidence>
<sequence length="175" mass="19097">MSPTPTGEVRRTAAGRDLVLTRELPGSLEDAWASLTESERTGRWYASWTGDGRVGGIIELTLVAEEGSPTAPATIEVCEPPTRLALRTGDAGGSWSLEVRLEPLGPDRTRLTFLHHLAEGDRAQELGPGWEYYLDRLLSAVGHRSMPDFDDYWPSLGAGYAEQDRLVSDGQPPAH</sequence>
<comment type="similarity">
    <text evidence="1">Belongs to the AHA1 family.</text>
</comment>
<comment type="caution">
    <text evidence="3">The sequence shown here is derived from an EMBL/GenBank/DDBJ whole genome shotgun (WGS) entry which is preliminary data.</text>
</comment>
<proteinExistence type="inferred from homology"/>
<evidence type="ECO:0000259" key="2">
    <source>
        <dbReference type="Pfam" id="PF08327"/>
    </source>
</evidence>
<dbReference type="Gene3D" id="3.30.530.20">
    <property type="match status" value="1"/>
</dbReference>
<dbReference type="InterPro" id="IPR023393">
    <property type="entry name" value="START-like_dom_sf"/>
</dbReference>
<dbReference type="SUPFAM" id="SSF55961">
    <property type="entry name" value="Bet v1-like"/>
    <property type="match status" value="1"/>
</dbReference>
<dbReference type="Proteomes" id="UP001500051">
    <property type="component" value="Unassembled WGS sequence"/>
</dbReference>
<name>A0ABP7D709_9ACTN</name>